<evidence type="ECO:0000256" key="4">
    <source>
        <dbReference type="ARBA" id="ARBA00022827"/>
    </source>
</evidence>
<name>A0A067Q9G1_9AGAM</name>
<evidence type="ECO:0000259" key="7">
    <source>
        <dbReference type="Pfam" id="PF01266"/>
    </source>
</evidence>
<dbReference type="InterPro" id="IPR006076">
    <property type="entry name" value="FAD-dep_OxRdtase"/>
</dbReference>
<evidence type="ECO:0000256" key="1">
    <source>
        <dbReference type="ARBA" id="ARBA00001974"/>
    </source>
</evidence>
<dbReference type="FunCoup" id="A0A067Q9G1">
    <property type="interactions" value="63"/>
</dbReference>
<keyword evidence="3" id="KW-0285">Flavoprotein</keyword>
<evidence type="ECO:0000256" key="2">
    <source>
        <dbReference type="ARBA" id="ARBA00006730"/>
    </source>
</evidence>
<dbReference type="GO" id="GO:0071949">
    <property type="term" value="F:FAD binding"/>
    <property type="evidence" value="ECO:0007669"/>
    <property type="project" value="InterPro"/>
</dbReference>
<evidence type="ECO:0000256" key="5">
    <source>
        <dbReference type="ARBA" id="ARBA00023002"/>
    </source>
</evidence>
<evidence type="ECO:0000256" key="3">
    <source>
        <dbReference type="ARBA" id="ARBA00022630"/>
    </source>
</evidence>
<dbReference type="GO" id="GO:0003884">
    <property type="term" value="F:D-amino-acid oxidase activity"/>
    <property type="evidence" value="ECO:0007669"/>
    <property type="project" value="InterPro"/>
</dbReference>
<dbReference type="OrthoDB" id="2015447at2759"/>
<dbReference type="Gene3D" id="3.40.50.720">
    <property type="entry name" value="NAD(P)-binding Rossmann-like Domain"/>
    <property type="match status" value="1"/>
</dbReference>
<dbReference type="PANTHER" id="PTHR11530:SF11">
    <property type="entry name" value="D-ASPARTATE OXIDASE"/>
    <property type="match status" value="1"/>
</dbReference>
<dbReference type="SUPFAM" id="SSF54373">
    <property type="entry name" value="FAD-linked reductases, C-terminal domain"/>
    <property type="match status" value="1"/>
</dbReference>
<comment type="cofactor">
    <cofactor evidence="1 6">
        <name>FAD</name>
        <dbReference type="ChEBI" id="CHEBI:57692"/>
    </cofactor>
</comment>
<keyword evidence="4 6" id="KW-0274">FAD</keyword>
<feature type="domain" description="FAD dependent oxidoreductase" evidence="7">
    <location>
        <begin position="1"/>
        <end position="347"/>
    </location>
</feature>
<evidence type="ECO:0000256" key="6">
    <source>
        <dbReference type="PIRSR" id="PIRSR000189-1"/>
    </source>
</evidence>
<dbReference type="PROSITE" id="PS00677">
    <property type="entry name" value="DAO"/>
    <property type="match status" value="1"/>
</dbReference>
<dbReference type="Gene3D" id="3.30.9.10">
    <property type="entry name" value="D-Amino Acid Oxidase, subunit A, domain 2"/>
    <property type="match status" value="1"/>
</dbReference>
<dbReference type="STRING" id="933084.A0A067Q9G1"/>
<dbReference type="GO" id="GO:0005737">
    <property type="term" value="C:cytoplasm"/>
    <property type="evidence" value="ECO:0007669"/>
    <property type="project" value="TreeGrafter"/>
</dbReference>
<reference evidence="9" key="1">
    <citation type="journal article" date="2014" name="Proc. Natl. Acad. Sci. U.S.A.">
        <title>Extensive sampling of basidiomycete genomes demonstrates inadequacy of the white-rot/brown-rot paradigm for wood decay fungi.</title>
        <authorList>
            <person name="Riley R."/>
            <person name="Salamov A.A."/>
            <person name="Brown D.W."/>
            <person name="Nagy L.G."/>
            <person name="Floudas D."/>
            <person name="Held B.W."/>
            <person name="Levasseur A."/>
            <person name="Lombard V."/>
            <person name="Morin E."/>
            <person name="Otillar R."/>
            <person name="Lindquist E.A."/>
            <person name="Sun H."/>
            <person name="LaButti K.M."/>
            <person name="Schmutz J."/>
            <person name="Jabbour D."/>
            <person name="Luo H."/>
            <person name="Baker S.E."/>
            <person name="Pisabarro A.G."/>
            <person name="Walton J.D."/>
            <person name="Blanchette R.A."/>
            <person name="Henrissat B."/>
            <person name="Martin F."/>
            <person name="Cullen D."/>
            <person name="Hibbett D.S."/>
            <person name="Grigoriev I.V."/>
        </authorList>
    </citation>
    <scope>NUCLEOTIDE SEQUENCE [LARGE SCALE GENOMIC DNA]</scope>
    <source>
        <strain evidence="9">MUCL 33604</strain>
    </source>
</reference>
<dbReference type="PIRSF" id="PIRSF000189">
    <property type="entry name" value="D-aa_oxidase"/>
    <property type="match status" value="1"/>
</dbReference>
<dbReference type="InterPro" id="IPR006181">
    <property type="entry name" value="D-amino_acid_oxidase_CS"/>
</dbReference>
<feature type="non-terminal residue" evidence="8">
    <location>
        <position position="1"/>
    </location>
</feature>
<keyword evidence="5" id="KW-0560">Oxidoreductase</keyword>
<dbReference type="Proteomes" id="UP000027265">
    <property type="component" value="Unassembled WGS sequence"/>
</dbReference>
<comment type="similarity">
    <text evidence="2">Belongs to the DAMOX/DASOX family.</text>
</comment>
<protein>
    <recommendedName>
        <fullName evidence="7">FAD dependent oxidoreductase domain-containing protein</fullName>
    </recommendedName>
</protein>
<dbReference type="EMBL" id="KL197714">
    <property type="protein sequence ID" value="KDQ60147.1"/>
    <property type="molecule type" value="Genomic_DNA"/>
</dbReference>
<dbReference type="PANTHER" id="PTHR11530">
    <property type="entry name" value="D-AMINO ACID OXIDASE"/>
    <property type="match status" value="1"/>
</dbReference>
<proteinExistence type="inferred from homology"/>
<dbReference type="InParanoid" id="A0A067Q9G1"/>
<accession>A0A067Q9G1</accession>
<dbReference type="GO" id="GO:0019478">
    <property type="term" value="P:D-amino acid catabolic process"/>
    <property type="evidence" value="ECO:0007669"/>
    <property type="project" value="TreeGrafter"/>
</dbReference>
<feature type="binding site" evidence="6">
    <location>
        <position position="333"/>
    </location>
    <ligand>
        <name>D-dopa</name>
        <dbReference type="ChEBI" id="CHEBI:149689"/>
    </ligand>
</feature>
<evidence type="ECO:0000313" key="9">
    <source>
        <dbReference type="Proteomes" id="UP000027265"/>
    </source>
</evidence>
<sequence>GVIGLTTAIRIQEKGGYHVSIIAEHLPSDPKSIKYTSHWAGAHHVSLAGEDVRQKKMDQETFKVMWEMSDPAADTEGLFLRATQTEYYCDDHPRPHPLESMPDFKYLPESSLVLGTKSGTTFTTLNIDTPVYLNYLLSRFLGRGGSIVRGSIQHINQVIQGGARVFSGAKPAGAAPVQAVVVCAGIGARFLGGVEDPDVYPIRGQTVLVRAPWIRSGRTMSSSDGLWTYIIPRRSGDVIVGGIKVSDDWFPTPRAETTLDILTRGLALCPELVPAEIRDKREPAVDDILPLVIEEGCGLRPARKGGIRLETEWFADQRSNHQVPVIHNYGHGGAGFQSSWGSASMALELLEAALAADRKANLMGTVKSTRDEESLGW</sequence>
<feature type="binding site" evidence="6">
    <location>
        <begin position="36"/>
        <end position="37"/>
    </location>
    <ligand>
        <name>FAD</name>
        <dbReference type="ChEBI" id="CHEBI:57692"/>
    </ligand>
</feature>
<dbReference type="SUPFAM" id="SSF51971">
    <property type="entry name" value="Nucleotide-binding domain"/>
    <property type="match status" value="1"/>
</dbReference>
<organism evidence="8 9">
    <name type="scientific">Jaapia argillacea MUCL 33604</name>
    <dbReference type="NCBI Taxonomy" id="933084"/>
    <lineage>
        <taxon>Eukaryota</taxon>
        <taxon>Fungi</taxon>
        <taxon>Dikarya</taxon>
        <taxon>Basidiomycota</taxon>
        <taxon>Agaricomycotina</taxon>
        <taxon>Agaricomycetes</taxon>
        <taxon>Agaricomycetidae</taxon>
        <taxon>Jaapiales</taxon>
        <taxon>Jaapiaceae</taxon>
        <taxon>Jaapia</taxon>
    </lineage>
</organism>
<keyword evidence="9" id="KW-1185">Reference proteome</keyword>
<dbReference type="Pfam" id="PF01266">
    <property type="entry name" value="DAO"/>
    <property type="match status" value="1"/>
</dbReference>
<feature type="binding site" evidence="6">
    <location>
        <position position="229"/>
    </location>
    <ligand>
        <name>D-dopa</name>
        <dbReference type="ChEBI" id="CHEBI:149689"/>
    </ligand>
</feature>
<feature type="binding site" evidence="6">
    <location>
        <position position="300"/>
    </location>
    <ligand>
        <name>D-dopa</name>
        <dbReference type="ChEBI" id="CHEBI:149689"/>
    </ligand>
</feature>
<gene>
    <name evidence="8" type="ORF">JAAARDRAFT_125639</name>
</gene>
<dbReference type="AlphaFoldDB" id="A0A067Q9G1"/>
<evidence type="ECO:0000313" key="8">
    <source>
        <dbReference type="EMBL" id="KDQ60147.1"/>
    </source>
</evidence>
<dbReference type="InterPro" id="IPR023209">
    <property type="entry name" value="DAO"/>
</dbReference>
<dbReference type="HOGENOM" id="CLU_034311_1_1_1"/>